<sequence>MSLTKDDLQAIAGLFAPIEARMEAGFTEISERLGKVEGRLDSVEQRLDRVEQRLDRVEQRLDRVEQRLDKLESDTAALKAGQLSLKKDIKVLEQKVQDTYELALEAWGKSTENRAMIQEL</sequence>
<dbReference type="Gene3D" id="1.20.5.110">
    <property type="match status" value="2"/>
</dbReference>
<organism evidence="2">
    <name type="scientific">virus sp. ct1Hk25</name>
    <dbReference type="NCBI Taxonomy" id="2825803"/>
    <lineage>
        <taxon>Viruses</taxon>
    </lineage>
</organism>
<proteinExistence type="predicted"/>
<feature type="coiled-coil region" evidence="1">
    <location>
        <begin position="33"/>
        <end position="81"/>
    </location>
</feature>
<evidence type="ECO:0000256" key="1">
    <source>
        <dbReference type="SAM" id="Coils"/>
    </source>
</evidence>
<protein>
    <submittedName>
        <fullName evidence="2">Hemolysin XhlA</fullName>
    </submittedName>
</protein>
<reference evidence="2" key="1">
    <citation type="journal article" date="2021" name="Proc. Natl. Acad. Sci. U.S.A.">
        <title>A Catalog of Tens of Thousands of Viruses from Human Metagenomes Reveals Hidden Associations with Chronic Diseases.</title>
        <authorList>
            <person name="Tisza M.J."/>
            <person name="Buck C.B."/>
        </authorList>
    </citation>
    <scope>NUCLEOTIDE SEQUENCE</scope>
    <source>
        <strain evidence="2">Ct1Hk25</strain>
    </source>
</reference>
<name>A0A8S5RN54_9VIRU</name>
<dbReference type="EMBL" id="BK059129">
    <property type="protein sequence ID" value="DAE32784.1"/>
    <property type="molecule type" value="Genomic_DNA"/>
</dbReference>
<dbReference type="Pfam" id="PF10779">
    <property type="entry name" value="XhlA"/>
    <property type="match status" value="1"/>
</dbReference>
<dbReference type="SUPFAM" id="SSF57997">
    <property type="entry name" value="Tropomyosin"/>
    <property type="match status" value="1"/>
</dbReference>
<accession>A0A8S5RN54</accession>
<evidence type="ECO:0000313" key="2">
    <source>
        <dbReference type="EMBL" id="DAE32784.1"/>
    </source>
</evidence>
<keyword evidence="1" id="KW-0175">Coiled coil</keyword>
<dbReference type="InterPro" id="IPR019715">
    <property type="entry name" value="Haemolysin_XhlA"/>
</dbReference>